<dbReference type="AlphaFoldDB" id="A0A839UPD2"/>
<protein>
    <recommendedName>
        <fullName evidence="1">Sulfotransferase domain-containing protein</fullName>
    </recommendedName>
</protein>
<dbReference type="InterPro" id="IPR000863">
    <property type="entry name" value="Sulfotransferase_dom"/>
</dbReference>
<dbReference type="Gene3D" id="3.40.50.300">
    <property type="entry name" value="P-loop containing nucleotide triphosphate hydrolases"/>
    <property type="match status" value="1"/>
</dbReference>
<gene>
    <name evidence="2" type="ORF">FHS30_001543</name>
</gene>
<comment type="caution">
    <text evidence="2">The sequence shown here is derived from an EMBL/GenBank/DDBJ whole genome shotgun (WGS) entry which is preliminary data.</text>
</comment>
<dbReference type="EMBL" id="JACHXZ010000002">
    <property type="protein sequence ID" value="MBB3168359.1"/>
    <property type="molecule type" value="Genomic_DNA"/>
</dbReference>
<dbReference type="GO" id="GO:0006044">
    <property type="term" value="P:N-acetylglucosamine metabolic process"/>
    <property type="evidence" value="ECO:0007669"/>
    <property type="project" value="TreeGrafter"/>
</dbReference>
<evidence type="ECO:0000313" key="2">
    <source>
        <dbReference type="EMBL" id="MBB3168359.1"/>
    </source>
</evidence>
<dbReference type="InterPro" id="IPR051135">
    <property type="entry name" value="Gal/GlcNAc/GalNAc_ST"/>
</dbReference>
<sequence>MNSSPNVQYFFQPLFSYAFKDRLSSDSFPSDIDLFFDELALTKDHFILQYNQRLLGYKPVFSKSKITHLVFKEVRYLNTVQALLRSKVKVIFLVRDPVSVINSWVSAPREFRHDLGWSVQDEFYNAQSKNEGRVENFFGLKKWIEATKMMEELSVSWPKSVCVVNYNKLVGNAAVEVGRIFSFAGLSMGEQSTNYLSQKSHQNNEYSVNKIKYGGVERGALSDDLVKEIICAVKAAGLEGYLLDV</sequence>
<proteinExistence type="predicted"/>
<evidence type="ECO:0000259" key="1">
    <source>
        <dbReference type="Pfam" id="PF00685"/>
    </source>
</evidence>
<evidence type="ECO:0000313" key="3">
    <source>
        <dbReference type="Proteomes" id="UP000559987"/>
    </source>
</evidence>
<dbReference type="PANTHER" id="PTHR10704">
    <property type="entry name" value="CARBOHYDRATE SULFOTRANSFERASE"/>
    <property type="match status" value="1"/>
</dbReference>
<dbReference type="Pfam" id="PF00685">
    <property type="entry name" value="Sulfotransfer_1"/>
    <property type="match status" value="1"/>
</dbReference>
<accession>A0A839UPD2</accession>
<keyword evidence="3" id="KW-1185">Reference proteome</keyword>
<dbReference type="PANTHER" id="PTHR10704:SF44">
    <property type="entry name" value="LD35051P-RELATED"/>
    <property type="match status" value="1"/>
</dbReference>
<dbReference type="SUPFAM" id="SSF52540">
    <property type="entry name" value="P-loop containing nucleoside triphosphate hydrolases"/>
    <property type="match status" value="1"/>
</dbReference>
<name>A0A839UPD2_9GAMM</name>
<feature type="domain" description="Sulfotransferase" evidence="1">
    <location>
        <begin position="80"/>
        <end position="204"/>
    </location>
</feature>
<dbReference type="GO" id="GO:0006790">
    <property type="term" value="P:sulfur compound metabolic process"/>
    <property type="evidence" value="ECO:0007669"/>
    <property type="project" value="TreeGrafter"/>
</dbReference>
<reference evidence="2 3" key="1">
    <citation type="submission" date="2020-08" db="EMBL/GenBank/DDBJ databases">
        <title>Genomic Encyclopedia of Type Strains, Phase III (KMG-III): the genomes of soil and plant-associated and newly described type strains.</title>
        <authorList>
            <person name="Whitman W."/>
        </authorList>
    </citation>
    <scope>NUCLEOTIDE SEQUENCE [LARGE SCALE GENOMIC DNA]</scope>
    <source>
        <strain evidence="2 3">CECT 8571</strain>
    </source>
</reference>
<dbReference type="Proteomes" id="UP000559987">
    <property type="component" value="Unassembled WGS sequence"/>
</dbReference>
<dbReference type="InterPro" id="IPR027417">
    <property type="entry name" value="P-loop_NTPase"/>
</dbReference>
<dbReference type="GO" id="GO:0001517">
    <property type="term" value="F:N-acetylglucosamine 6-O-sulfotransferase activity"/>
    <property type="evidence" value="ECO:0007669"/>
    <property type="project" value="TreeGrafter"/>
</dbReference>
<organism evidence="2 3">
    <name type="scientific">Simiduia aestuariiviva</name>
    <dbReference type="NCBI Taxonomy" id="1510459"/>
    <lineage>
        <taxon>Bacteria</taxon>
        <taxon>Pseudomonadati</taxon>
        <taxon>Pseudomonadota</taxon>
        <taxon>Gammaproteobacteria</taxon>
        <taxon>Cellvibrionales</taxon>
        <taxon>Cellvibrionaceae</taxon>
        <taxon>Simiduia</taxon>
    </lineage>
</organism>